<evidence type="ECO:0000256" key="2">
    <source>
        <dbReference type="SAM" id="MobiDB-lite"/>
    </source>
</evidence>
<evidence type="ECO:0000256" key="1">
    <source>
        <dbReference type="PROSITE-ProRule" id="PRU00339"/>
    </source>
</evidence>
<dbReference type="PROSITE" id="PS50005">
    <property type="entry name" value="TPR"/>
    <property type="match status" value="1"/>
</dbReference>
<feature type="compositionally biased region" description="Basic and acidic residues" evidence="2">
    <location>
        <begin position="216"/>
        <end position="228"/>
    </location>
</feature>
<protein>
    <recommendedName>
        <fullName evidence="4">T6SS Phospholipase effector Tle1-like catalytic domain-containing protein</fullName>
    </recommendedName>
</protein>
<feature type="region of interest" description="Disordered" evidence="2">
    <location>
        <begin position="212"/>
        <end position="243"/>
    </location>
</feature>
<feature type="transmembrane region" description="Helical" evidence="3">
    <location>
        <begin position="109"/>
        <end position="128"/>
    </location>
</feature>
<keyword evidence="3" id="KW-1133">Transmembrane helix</keyword>
<dbReference type="InterPro" id="IPR018712">
    <property type="entry name" value="Tle1-like_cat"/>
</dbReference>
<keyword evidence="6" id="KW-1185">Reference proteome</keyword>
<gene>
    <name evidence="5" type="ORF">CVT25_006381</name>
</gene>
<accession>A0A409XKJ5</accession>
<evidence type="ECO:0000313" key="6">
    <source>
        <dbReference type="Proteomes" id="UP000283269"/>
    </source>
</evidence>
<dbReference type="Gene3D" id="1.25.40.10">
    <property type="entry name" value="Tetratricopeptide repeat domain"/>
    <property type="match status" value="2"/>
</dbReference>
<dbReference type="InParanoid" id="A0A409XKJ5"/>
<dbReference type="AlphaFoldDB" id="A0A409XKJ5"/>
<name>A0A409XKJ5_PSICY</name>
<evidence type="ECO:0000256" key="3">
    <source>
        <dbReference type="SAM" id="Phobius"/>
    </source>
</evidence>
<dbReference type="SMART" id="SM00028">
    <property type="entry name" value="TPR"/>
    <property type="match status" value="3"/>
</dbReference>
<keyword evidence="3" id="KW-0812">Transmembrane</keyword>
<dbReference type="PANTHER" id="PTHR33840:SF1">
    <property type="entry name" value="TLE1 PHOSPHOLIPASE DOMAIN-CONTAINING PROTEIN"/>
    <property type="match status" value="1"/>
</dbReference>
<dbReference type="Pfam" id="PF13374">
    <property type="entry name" value="TPR_10"/>
    <property type="match status" value="1"/>
</dbReference>
<proteinExistence type="predicted"/>
<dbReference type="STRING" id="93625.A0A409XKJ5"/>
<dbReference type="SUPFAM" id="SSF48452">
    <property type="entry name" value="TPR-like"/>
    <property type="match status" value="2"/>
</dbReference>
<feature type="compositionally biased region" description="Polar residues" evidence="2">
    <location>
        <begin position="229"/>
        <end position="243"/>
    </location>
</feature>
<keyword evidence="3" id="KW-0472">Membrane</keyword>
<dbReference type="Proteomes" id="UP000283269">
    <property type="component" value="Unassembled WGS sequence"/>
</dbReference>
<reference evidence="5 6" key="1">
    <citation type="journal article" date="2018" name="Evol. Lett.">
        <title>Horizontal gene cluster transfer increased hallucinogenic mushroom diversity.</title>
        <authorList>
            <person name="Reynolds H.T."/>
            <person name="Vijayakumar V."/>
            <person name="Gluck-Thaler E."/>
            <person name="Korotkin H.B."/>
            <person name="Matheny P.B."/>
            <person name="Slot J.C."/>
        </authorList>
    </citation>
    <scope>NUCLEOTIDE SEQUENCE [LARGE SCALE GENOMIC DNA]</scope>
    <source>
        <strain evidence="5 6">2631</strain>
    </source>
</reference>
<evidence type="ECO:0000313" key="5">
    <source>
        <dbReference type="EMBL" id="PPQ91264.1"/>
    </source>
</evidence>
<feature type="repeat" description="TPR" evidence="1">
    <location>
        <begin position="996"/>
        <end position="1029"/>
    </location>
</feature>
<comment type="caution">
    <text evidence="5">The sequence shown here is derived from an EMBL/GenBank/DDBJ whole genome shotgun (WGS) entry which is preliminary data.</text>
</comment>
<feature type="domain" description="T6SS Phospholipase effector Tle1-like catalytic" evidence="4">
    <location>
        <begin position="296"/>
        <end position="457"/>
    </location>
</feature>
<dbReference type="EMBL" id="NHYD01001404">
    <property type="protein sequence ID" value="PPQ91264.1"/>
    <property type="molecule type" value="Genomic_DNA"/>
</dbReference>
<dbReference type="InterPro" id="IPR019734">
    <property type="entry name" value="TPR_rpt"/>
</dbReference>
<dbReference type="PANTHER" id="PTHR33840">
    <property type="match status" value="1"/>
</dbReference>
<dbReference type="InterPro" id="IPR011990">
    <property type="entry name" value="TPR-like_helical_dom_sf"/>
</dbReference>
<organism evidence="5 6">
    <name type="scientific">Psilocybe cyanescens</name>
    <dbReference type="NCBI Taxonomy" id="93625"/>
    <lineage>
        <taxon>Eukaryota</taxon>
        <taxon>Fungi</taxon>
        <taxon>Dikarya</taxon>
        <taxon>Basidiomycota</taxon>
        <taxon>Agaricomycotina</taxon>
        <taxon>Agaricomycetes</taxon>
        <taxon>Agaricomycetidae</taxon>
        <taxon>Agaricales</taxon>
        <taxon>Agaricineae</taxon>
        <taxon>Strophariaceae</taxon>
        <taxon>Psilocybe</taxon>
    </lineage>
</organism>
<feature type="domain" description="T6SS Phospholipase effector Tle1-like catalytic" evidence="4">
    <location>
        <begin position="40"/>
        <end position="155"/>
    </location>
</feature>
<sequence length="1275" mass="144140">MEKNPTVTHTNDDDESTLKTSEDSHISCLCEPLPSGQFGRNLVVSIDGTANQFGLKNTNIVELYSHLVKDETQLTYYNSGIGTYVADSTSWSSLTQYISHQWDKAFATYIPHILAVGNFLIFLLYRNFKSKVLDAYEWLSENYRQGDRIFLFGLSFFAVLLRKFTDTGDRILSWRLPSASHRRHDRKGNYAKTTVLRLGFSIRAILSKFHSRGNRKGADKEANNRESSSKQGQENAVQRATNDYSVSIADKKNKYEDSRIPVFRNSIDSVTDNTVHHSHPTVQKDPEFKATVNSHMKKSKGGSKETPEDLCKQFKKSLSNSEVTVHFVGSWDTVSSVGVLRSECLPETTTGMTHVCAFRHALALDERRVKFLPEYANGGVGSPTKDSRSGHFPKGSVDEKASIASTNLHIGQAKPANKRKGGNIKEVWFAGSHSDVGGGNVKNLENDQFGPSLRWMTYEALIWGLRMMPFNQTWAPLKPTSSMSWIWTILENLPISRLSYTSPDGVTRRPHRKQPRRILEGQLVHESVFELMLSIPEGRSAKKPYSPIARLPEGKKWDKESLSQKNIIEIDPYIQPDRILDAIKDAVEQKKQNSDYDRLFKLSLTDNMVAIGLRSIRERPGAEDILASALESESQSQWPGKRNHVAIIAKILDRCFDLIPVEFRDDSIPSSHSSAWELLDELYPEGSSARSKFLCRFADRNTRMSLVKEEIQLYRQALENRPQPPAHIRIDFIKNLAIVLLNSLILTTLQDAGSSHRKSLRDKYKEALRFSDLSYTKRFALIRSLGSQIDEQFEEAGQESYVDERISLFKNVFDITPAEYRFEETSRQEDIDEIISFNTEILGLLSASHPHPAASTLAAILASSYLVRSKLKGRIYHIDEAIMCLQESILNLPQTDPNRADLSDVLGYSFHLRFKETGDLAYLEQANRSYHRALAIRQSVGPNEIYPLTGLAAVFCDRFKRLRQRGDLDEAIKLHRDSLLLPLRPRERATPVFDLADALLSRFKESGSQSDLDEAISLYEEALELNPLLCFQRPKCLNGLAVALRKRFEKSGTKEDLDRAISLHEEALELCPSPRLERDDSLSGLAAALMNRFTISGEQSNLYKAIDFYRQALKFLPSHHPRRADSLFGLATSLQRLYKKTSQPNNLGGALPIRKEEHKLRPSDRADSLSGLAAALLGFYIHRPPTPQDVDEEITTDHYAELDEAILLLKESLELRPLPHPSRAESLSSLVDALLTRFGDEHHELLSYRNELHDLLSPKSTVNSTVLSDPVSRSL</sequence>
<keyword evidence="1" id="KW-0802">TPR repeat</keyword>
<evidence type="ECO:0000259" key="4">
    <source>
        <dbReference type="Pfam" id="PF09994"/>
    </source>
</evidence>
<dbReference type="OrthoDB" id="9991317at2759"/>
<dbReference type="Pfam" id="PF09994">
    <property type="entry name" value="T6SS_Tle1-like_cat"/>
    <property type="match status" value="2"/>
</dbReference>